<name>A0ABV4CR66_9PSEU</name>
<evidence type="ECO:0000313" key="2">
    <source>
        <dbReference type="Proteomes" id="UP001564626"/>
    </source>
</evidence>
<dbReference type="Proteomes" id="UP001564626">
    <property type="component" value="Unassembled WGS sequence"/>
</dbReference>
<dbReference type="EMBL" id="JBGEHV010000109">
    <property type="protein sequence ID" value="MEY8043590.1"/>
    <property type="molecule type" value="Genomic_DNA"/>
</dbReference>
<sequence>MATTISVDTAGKVFLTAPPGETACFEHSGVVELVGALHAALGLARSVGQCTRAAR</sequence>
<evidence type="ECO:0000313" key="1">
    <source>
        <dbReference type="EMBL" id="MEY8043590.1"/>
    </source>
</evidence>
<protein>
    <submittedName>
        <fullName evidence="1">Uncharacterized protein</fullName>
    </submittedName>
</protein>
<comment type="caution">
    <text evidence="1">The sequence shown here is derived from an EMBL/GenBank/DDBJ whole genome shotgun (WGS) entry which is preliminary data.</text>
</comment>
<accession>A0ABV4CR66</accession>
<dbReference type="RefSeq" id="WP_369775735.1">
    <property type="nucleotide sequence ID" value="NZ_JBGEHV010000109.1"/>
</dbReference>
<keyword evidence="2" id="KW-1185">Reference proteome</keyword>
<reference evidence="1 2" key="1">
    <citation type="submission" date="2024-08" db="EMBL/GenBank/DDBJ databases">
        <title>Genome mining of Saccharopolyspora cebuensis PGLac3 from Nigerian medicinal plant.</title>
        <authorList>
            <person name="Ezeobiora C.E."/>
            <person name="Igbokwe N.H."/>
            <person name="Amin D.H."/>
            <person name="Mendie U.E."/>
        </authorList>
    </citation>
    <scope>NUCLEOTIDE SEQUENCE [LARGE SCALE GENOMIC DNA]</scope>
    <source>
        <strain evidence="1 2">PGLac3</strain>
    </source>
</reference>
<proteinExistence type="predicted"/>
<organism evidence="1 2">
    <name type="scientific">Saccharopolyspora cebuensis</name>
    <dbReference type="NCBI Taxonomy" id="418759"/>
    <lineage>
        <taxon>Bacteria</taxon>
        <taxon>Bacillati</taxon>
        <taxon>Actinomycetota</taxon>
        <taxon>Actinomycetes</taxon>
        <taxon>Pseudonocardiales</taxon>
        <taxon>Pseudonocardiaceae</taxon>
        <taxon>Saccharopolyspora</taxon>
    </lineage>
</organism>
<gene>
    <name evidence="1" type="ORF">AB8O55_29640</name>
</gene>